<evidence type="ECO:0000313" key="3">
    <source>
        <dbReference type="Proteomes" id="UP000576082"/>
    </source>
</evidence>
<accession>A0A7X9P1W5</accession>
<feature type="signal peptide" evidence="1">
    <location>
        <begin position="1"/>
        <end position="23"/>
    </location>
</feature>
<protein>
    <submittedName>
        <fullName evidence="2">Uncharacterized protein</fullName>
    </submittedName>
</protein>
<comment type="caution">
    <text evidence="2">The sequence shown here is derived from an EMBL/GenBank/DDBJ whole genome shotgun (WGS) entry which is preliminary data.</text>
</comment>
<reference evidence="2 3" key="1">
    <citation type="submission" date="2020-04" db="EMBL/GenBank/DDBJ databases">
        <title>Flammeovirga sp. SR4, a novel species isolated from seawater.</title>
        <authorList>
            <person name="Wang X."/>
        </authorList>
    </citation>
    <scope>NUCLEOTIDE SEQUENCE [LARGE SCALE GENOMIC DNA]</scope>
    <source>
        <strain evidence="2 3">ATCC 23126</strain>
    </source>
</reference>
<organism evidence="2 3">
    <name type="scientific">Flammeovirga aprica JL-4</name>
    <dbReference type="NCBI Taxonomy" id="694437"/>
    <lineage>
        <taxon>Bacteria</taxon>
        <taxon>Pseudomonadati</taxon>
        <taxon>Bacteroidota</taxon>
        <taxon>Cytophagia</taxon>
        <taxon>Cytophagales</taxon>
        <taxon>Flammeovirgaceae</taxon>
        <taxon>Flammeovirga</taxon>
    </lineage>
</organism>
<name>A0A7X9P1W5_9BACT</name>
<proteinExistence type="predicted"/>
<sequence length="124" mass="13690">MKKPTIKAIITFVVISLSTLSINASTLDKGKNVYVLDNAPTMTEVPSMIQKLEVNTNVKFRLSYSDDNKAIYTAEKTVIITENNAEGVEVKVLCGSKKPNKEYKKVVNALQNNPALSTPMENIK</sequence>
<gene>
    <name evidence="2" type="ORF">HHU12_04165</name>
</gene>
<evidence type="ECO:0000313" key="2">
    <source>
        <dbReference type="EMBL" id="NME67154.1"/>
    </source>
</evidence>
<dbReference type="EMBL" id="JABANE010000008">
    <property type="protein sequence ID" value="NME67154.1"/>
    <property type="molecule type" value="Genomic_DNA"/>
</dbReference>
<keyword evidence="1" id="KW-0732">Signal</keyword>
<dbReference type="Proteomes" id="UP000576082">
    <property type="component" value="Unassembled WGS sequence"/>
</dbReference>
<evidence type="ECO:0000256" key="1">
    <source>
        <dbReference type="SAM" id="SignalP"/>
    </source>
</evidence>
<keyword evidence="3" id="KW-1185">Reference proteome</keyword>
<dbReference type="AlphaFoldDB" id="A0A7X9P1W5"/>
<feature type="chain" id="PRO_5030631396" evidence="1">
    <location>
        <begin position="24"/>
        <end position="124"/>
    </location>
</feature>
<dbReference type="RefSeq" id="WP_169655296.1">
    <property type="nucleotide sequence ID" value="NZ_JABANE010000008.1"/>
</dbReference>